<reference evidence="1 2" key="2">
    <citation type="submission" date="2018-11" db="EMBL/GenBank/DDBJ databases">
        <authorList>
            <consortium name="Pathogen Informatics"/>
        </authorList>
    </citation>
    <scope>NUCLEOTIDE SEQUENCE [LARGE SCALE GENOMIC DNA]</scope>
    <source>
        <strain evidence="1 2">MHpl1</strain>
    </source>
</reference>
<keyword evidence="2" id="KW-1185">Reference proteome</keyword>
<dbReference type="Proteomes" id="UP000268014">
    <property type="component" value="Unassembled WGS sequence"/>
</dbReference>
<name>A0A0N4X3Q1_HAEPC</name>
<proteinExistence type="predicted"/>
<accession>A0A0N4X3Q1</accession>
<reference evidence="3" key="1">
    <citation type="submission" date="2017-02" db="UniProtKB">
        <authorList>
            <consortium name="WormBaseParasite"/>
        </authorList>
    </citation>
    <scope>IDENTIFICATION</scope>
</reference>
<dbReference type="OrthoDB" id="5865456at2759"/>
<organism evidence="3">
    <name type="scientific">Haemonchus placei</name>
    <name type="common">Barber's pole worm</name>
    <dbReference type="NCBI Taxonomy" id="6290"/>
    <lineage>
        <taxon>Eukaryota</taxon>
        <taxon>Metazoa</taxon>
        <taxon>Ecdysozoa</taxon>
        <taxon>Nematoda</taxon>
        <taxon>Chromadorea</taxon>
        <taxon>Rhabditida</taxon>
        <taxon>Rhabditina</taxon>
        <taxon>Rhabditomorpha</taxon>
        <taxon>Strongyloidea</taxon>
        <taxon>Trichostrongylidae</taxon>
        <taxon>Haemonchus</taxon>
    </lineage>
</organism>
<dbReference type="AlphaFoldDB" id="A0A0N4X3Q1"/>
<gene>
    <name evidence="1" type="ORF">HPLM_LOCUS18985</name>
</gene>
<dbReference type="STRING" id="6290.A0A0N4X3Q1"/>
<evidence type="ECO:0000313" key="2">
    <source>
        <dbReference type="Proteomes" id="UP000268014"/>
    </source>
</evidence>
<evidence type="ECO:0000313" key="1">
    <source>
        <dbReference type="EMBL" id="VDO74381.1"/>
    </source>
</evidence>
<protein>
    <submittedName>
        <fullName evidence="3">HTH CENPB-type domain-containing protein</fullName>
    </submittedName>
</protein>
<dbReference type="WBParaSite" id="HPLM_0001899301-mRNA-1">
    <property type="protein sequence ID" value="HPLM_0001899301-mRNA-1"/>
    <property type="gene ID" value="HPLM_0001899301"/>
</dbReference>
<dbReference type="OMA" id="IFCFDEY"/>
<dbReference type="EMBL" id="UZAF01020972">
    <property type="protein sequence ID" value="VDO74381.1"/>
    <property type="molecule type" value="Genomic_DNA"/>
</dbReference>
<sequence>MKSNEGQKKSAYKNWQRTRAPEVRAAYISSKRLAKAAVTKAKNTEMDALHGKLVSREGEKFVFRLAEARHRATQGIGVVKPVRKRDEGAILRTPGEVRRRWKEYFDGRLAPSMSGQRMREAMELEAQGKRPRGAPEKRWRDFIKKDFAEAEMSAENAVDRMKWRRLTGTADPATERD</sequence>
<evidence type="ECO:0000313" key="3">
    <source>
        <dbReference type="WBParaSite" id="HPLM_0001899301-mRNA-1"/>
    </source>
</evidence>